<accession>A0A212JNR4</accession>
<evidence type="ECO:0000313" key="2">
    <source>
        <dbReference type="EMBL" id="SBW01096.1"/>
    </source>
</evidence>
<organism evidence="2">
    <name type="scientific">uncultured Dysgonomonas sp</name>
    <dbReference type="NCBI Taxonomy" id="206096"/>
    <lineage>
        <taxon>Bacteria</taxon>
        <taxon>Pseudomonadati</taxon>
        <taxon>Bacteroidota</taxon>
        <taxon>Bacteroidia</taxon>
        <taxon>Bacteroidales</taxon>
        <taxon>Dysgonomonadaceae</taxon>
        <taxon>Dysgonomonas</taxon>
        <taxon>environmental samples</taxon>
    </lineage>
</organism>
<dbReference type="AlphaFoldDB" id="A0A212JNR4"/>
<protein>
    <recommendedName>
        <fullName evidence="1">Tox-MPTase2 domain-containing protein</fullName>
    </recommendedName>
</protein>
<proteinExistence type="predicted"/>
<gene>
    <name evidence="2" type="ORF">KL86DYS1_20367</name>
</gene>
<reference evidence="2" key="1">
    <citation type="submission" date="2016-04" db="EMBL/GenBank/DDBJ databases">
        <authorList>
            <person name="Evans L.H."/>
            <person name="Alamgir A."/>
            <person name="Owens N."/>
            <person name="Weber N.D."/>
            <person name="Virtaneva K."/>
            <person name="Barbian K."/>
            <person name="Babar A."/>
            <person name="Rosenke K."/>
        </authorList>
    </citation>
    <scope>NUCLEOTIDE SEQUENCE</scope>
    <source>
        <strain evidence="2">86-1</strain>
    </source>
</reference>
<dbReference type="Pfam" id="PF15638">
    <property type="entry name" value="Tox-MPTase2"/>
    <property type="match status" value="1"/>
</dbReference>
<name>A0A212JNR4_9BACT</name>
<evidence type="ECO:0000259" key="1">
    <source>
        <dbReference type="Pfam" id="PF15638"/>
    </source>
</evidence>
<feature type="domain" description="Tox-MPTase2" evidence="1">
    <location>
        <begin position="9"/>
        <end position="146"/>
    </location>
</feature>
<dbReference type="EMBL" id="FLUM01000002">
    <property type="protein sequence ID" value="SBW01096.1"/>
    <property type="molecule type" value="Genomic_DNA"/>
</dbReference>
<sequence length="199" mass="21637">MIIGGKETSILNLNLDNSKERQITANIVGYYAMEAGVSFIDRDGIKIGTSPKGHVGVGRMPGSENAAAYNKGDDIFIRRKSGTLSPMMLDGNNMVNTLVHEDVHKVNEHSTKDKMSTVEKETMAVSAQISHSSYKKTTSEFQNGVLNGYGGHIANSRMSDAAMIKAVENINALLPKEALWKLNFNPNFGSPIIKAIPIK</sequence>
<dbReference type="InterPro" id="IPR028914">
    <property type="entry name" value="Tox-MPTase2_dom"/>
</dbReference>